<dbReference type="KEGG" id="din:Selin_0247"/>
<comment type="similarity">
    <text evidence="3">Belongs to the tRNA nucleotidyltransferase/poly(A) polymerase family.</text>
</comment>
<dbReference type="PANTHER" id="PTHR13734">
    <property type="entry name" value="TRNA-NUCLEOTIDYLTRANSFERASE"/>
    <property type="match status" value="1"/>
</dbReference>
<dbReference type="Proteomes" id="UP000002572">
    <property type="component" value="Chromosome"/>
</dbReference>
<reference evidence="6 7" key="1">
    <citation type="submission" date="2010-12" db="EMBL/GenBank/DDBJ databases">
        <title>Complete sequence of Desulfurispirillum indicum S5.</title>
        <authorList>
            <consortium name="US DOE Joint Genome Institute"/>
            <person name="Lucas S."/>
            <person name="Copeland A."/>
            <person name="Lapidus A."/>
            <person name="Cheng J.-F."/>
            <person name="Goodwin L."/>
            <person name="Pitluck S."/>
            <person name="Chertkov O."/>
            <person name="Held B."/>
            <person name="Detter J.C."/>
            <person name="Han C."/>
            <person name="Tapia R."/>
            <person name="Land M."/>
            <person name="Hauser L."/>
            <person name="Kyrpides N."/>
            <person name="Ivanova N."/>
            <person name="Mikhailova N."/>
            <person name="Haggblom M."/>
            <person name="Rauschenbach I."/>
            <person name="Bini E."/>
            <person name="Woyke T."/>
        </authorList>
    </citation>
    <scope>NUCLEOTIDE SEQUENCE [LARGE SCALE GENOMIC DNA]</scope>
    <source>
        <strain evidence="7">ATCC BAA-1389 / DSM 22839 / S5</strain>
    </source>
</reference>
<dbReference type="FunCoup" id="E6W6K3">
    <property type="interactions" value="218"/>
</dbReference>
<organism evidence="6 7">
    <name type="scientific">Desulfurispirillum indicum (strain ATCC BAA-1389 / DSM 22839 / S5)</name>
    <dbReference type="NCBI Taxonomy" id="653733"/>
    <lineage>
        <taxon>Bacteria</taxon>
        <taxon>Pseudomonadati</taxon>
        <taxon>Chrysiogenota</taxon>
        <taxon>Chrysiogenia</taxon>
        <taxon>Chrysiogenales</taxon>
        <taxon>Chrysiogenaceae</taxon>
        <taxon>Desulfurispirillum</taxon>
    </lineage>
</organism>
<protein>
    <submittedName>
        <fullName evidence="6">Polynucleotide adenylyltransferase region</fullName>
    </submittedName>
</protein>
<dbReference type="GO" id="GO:0001680">
    <property type="term" value="P:tRNA 3'-terminal CCA addition"/>
    <property type="evidence" value="ECO:0007669"/>
    <property type="project" value="TreeGrafter"/>
</dbReference>
<dbReference type="eggNOG" id="COG0617">
    <property type="taxonomic scope" value="Bacteria"/>
</dbReference>
<evidence type="ECO:0000313" key="7">
    <source>
        <dbReference type="Proteomes" id="UP000002572"/>
    </source>
</evidence>
<dbReference type="PANTHER" id="PTHR13734:SF5">
    <property type="entry name" value="CCA TRNA NUCLEOTIDYLTRANSFERASE, MITOCHONDRIAL"/>
    <property type="match status" value="1"/>
</dbReference>
<dbReference type="Gene3D" id="3.30.460.10">
    <property type="entry name" value="Beta Polymerase, domain 2"/>
    <property type="match status" value="1"/>
</dbReference>
<dbReference type="HOGENOM" id="CLU_542614_0_0_0"/>
<accession>E6W6K3</accession>
<evidence type="ECO:0000256" key="3">
    <source>
        <dbReference type="RuleBase" id="RU003953"/>
    </source>
</evidence>
<dbReference type="STRING" id="653733.Selin_0247"/>
<evidence type="ECO:0000256" key="2">
    <source>
        <dbReference type="ARBA" id="ARBA00022884"/>
    </source>
</evidence>
<dbReference type="InterPro" id="IPR002646">
    <property type="entry name" value="PolA_pol_head_dom"/>
</dbReference>
<evidence type="ECO:0000259" key="5">
    <source>
        <dbReference type="Pfam" id="PF01966"/>
    </source>
</evidence>
<dbReference type="RefSeq" id="WP_013504892.1">
    <property type="nucleotide sequence ID" value="NC_014836.1"/>
</dbReference>
<dbReference type="SUPFAM" id="SSF81301">
    <property type="entry name" value="Nucleotidyltransferase"/>
    <property type="match status" value="1"/>
</dbReference>
<dbReference type="AlphaFoldDB" id="E6W6K3"/>
<keyword evidence="1 3" id="KW-0808">Transferase</keyword>
<dbReference type="SUPFAM" id="SSF81891">
    <property type="entry name" value="Poly A polymerase C-terminal region-like"/>
    <property type="match status" value="1"/>
</dbReference>
<keyword evidence="6" id="KW-0548">Nucleotidyltransferase</keyword>
<gene>
    <name evidence="6" type="ordered locus">Selin_0247</name>
</gene>
<keyword evidence="2 3" id="KW-0694">RNA-binding</keyword>
<feature type="domain" description="Poly A polymerase head" evidence="4">
    <location>
        <begin position="32"/>
        <end position="161"/>
    </location>
</feature>
<dbReference type="GO" id="GO:0016779">
    <property type="term" value="F:nucleotidyltransferase activity"/>
    <property type="evidence" value="ECO:0007669"/>
    <property type="project" value="UniProtKB-KW"/>
</dbReference>
<feature type="domain" description="HD" evidence="5">
    <location>
        <begin position="277"/>
        <end position="370"/>
    </location>
</feature>
<dbReference type="Pfam" id="PF01743">
    <property type="entry name" value="PolyA_pol"/>
    <property type="match status" value="1"/>
</dbReference>
<dbReference type="InParanoid" id="E6W6K3"/>
<proteinExistence type="inferred from homology"/>
<name>E6W6K3_DESIS</name>
<evidence type="ECO:0000256" key="1">
    <source>
        <dbReference type="ARBA" id="ARBA00022679"/>
    </source>
</evidence>
<dbReference type="GO" id="GO:0003723">
    <property type="term" value="F:RNA binding"/>
    <property type="evidence" value="ECO:0007669"/>
    <property type="project" value="UniProtKB-KW"/>
</dbReference>
<sequence>MKTCSLSPSHDEQWLLQTLQEIGTSLGGHGVRIAGGWVRDHLRGIVTSDMDVLLLNMDAEAFAERLQQRGYGSRHIIEPKPAQARMARTVRVCLSLPSGERFEVDLGTLATGDGESLDEALRQDAAGRDLTINALFYDPATATVEDRTGQGLDDLRRGLLRVPGARRCNLWDDPLRLLRIARFHATTGFAVEAQTRCLMDDRQLQQRLVRCTSPERIGQELLAMWSHPRGSRAMELLHDCGVLDALLLASQGEGELVEQLASWDMDQGNGHHALNLWQHSIAAMACMGGQQADADRQTLALLQAAALLHDVGKRYRPLWGEKEGVGRTYHAHEHTSAHMVQSLCIWLCLGRRFCESLCALVRAHMLPSGLKDAKDPALRRFLRRMAEEGVQWRSVFALSHCDILAKGQADEQLAPVLSQLASLEQRLEGLEAQAASLGTPIGRPVLNGRQIMEVFGNSTAGPWVGEVLQALLEMQDTEPAMDSAEAARRLRALFPAYGAPER</sequence>
<dbReference type="Pfam" id="PF01966">
    <property type="entry name" value="HD"/>
    <property type="match status" value="1"/>
</dbReference>
<dbReference type="EMBL" id="CP002432">
    <property type="protein sequence ID" value="ADU65003.1"/>
    <property type="molecule type" value="Genomic_DNA"/>
</dbReference>
<dbReference type="InterPro" id="IPR043519">
    <property type="entry name" value="NT_sf"/>
</dbReference>
<evidence type="ECO:0000313" key="6">
    <source>
        <dbReference type="EMBL" id="ADU65003.1"/>
    </source>
</evidence>
<evidence type="ECO:0000259" key="4">
    <source>
        <dbReference type="Pfam" id="PF01743"/>
    </source>
</evidence>
<keyword evidence="7" id="KW-1185">Reference proteome</keyword>
<dbReference type="Gene3D" id="1.10.3090.10">
    <property type="entry name" value="cca-adding enzyme, domain 2"/>
    <property type="match status" value="1"/>
</dbReference>
<dbReference type="InterPro" id="IPR006674">
    <property type="entry name" value="HD_domain"/>
</dbReference>